<proteinExistence type="predicted"/>
<dbReference type="AlphaFoldDB" id="A0AAV0ZWN4"/>
<reference evidence="2 3" key="1">
    <citation type="submission" date="2023-01" db="EMBL/GenBank/DDBJ databases">
        <authorList>
            <person name="Kreplak J."/>
        </authorList>
    </citation>
    <scope>NUCLEOTIDE SEQUENCE [LARGE SCALE GENOMIC DNA]</scope>
</reference>
<dbReference type="EMBL" id="OX451738">
    <property type="protein sequence ID" value="CAI8602437.1"/>
    <property type="molecule type" value="Genomic_DNA"/>
</dbReference>
<evidence type="ECO:0000313" key="3">
    <source>
        <dbReference type="Proteomes" id="UP001157006"/>
    </source>
</evidence>
<organism evidence="2 3">
    <name type="scientific">Vicia faba</name>
    <name type="common">Broad bean</name>
    <name type="synonym">Faba vulgaris</name>
    <dbReference type="NCBI Taxonomy" id="3906"/>
    <lineage>
        <taxon>Eukaryota</taxon>
        <taxon>Viridiplantae</taxon>
        <taxon>Streptophyta</taxon>
        <taxon>Embryophyta</taxon>
        <taxon>Tracheophyta</taxon>
        <taxon>Spermatophyta</taxon>
        <taxon>Magnoliopsida</taxon>
        <taxon>eudicotyledons</taxon>
        <taxon>Gunneridae</taxon>
        <taxon>Pentapetalae</taxon>
        <taxon>rosids</taxon>
        <taxon>fabids</taxon>
        <taxon>Fabales</taxon>
        <taxon>Fabaceae</taxon>
        <taxon>Papilionoideae</taxon>
        <taxon>50 kb inversion clade</taxon>
        <taxon>NPAAA clade</taxon>
        <taxon>Hologalegina</taxon>
        <taxon>IRL clade</taxon>
        <taxon>Fabeae</taxon>
        <taxon>Vicia</taxon>
    </lineage>
</organism>
<protein>
    <submittedName>
        <fullName evidence="2">Uncharacterized protein</fullName>
    </submittedName>
</protein>
<sequence length="311" mass="36056">MLTTEPPTHNDDEEDVSQNPEAGEVQNDVNDKSIDDIDDFVPIFNDSETKTKSEKRFKKRAKKKKLVLKPKKNPTKKSTTPNKKKKTAKKNDYVTKKKWSEGNKFFVEKSTSKNKFVQKRNTVLEVEVVEEDVNKNLDDMLVPLNKKSKKVMGSKKYFDNVPIAPLVNVSFYSEESVLKWKHVYHMIISSERELSKEALKCYEIMELLEDAYFKKIVSGIIPFHPNMVKEFIVNLPKGFNDAWCSEFRKVHIRGHFFGFSPTIVNDYLGRGEDEKQVEKMVNTLVKNWCTNLSSMGTRSNNLLNDEVFIDL</sequence>
<name>A0AAV0ZWN4_VICFA</name>
<dbReference type="Proteomes" id="UP001157006">
    <property type="component" value="Chromosome 3"/>
</dbReference>
<feature type="region of interest" description="Disordered" evidence="1">
    <location>
        <begin position="1"/>
        <end position="36"/>
    </location>
</feature>
<accession>A0AAV0ZWN4</accession>
<feature type="compositionally biased region" description="Basic residues" evidence="1">
    <location>
        <begin position="55"/>
        <end position="75"/>
    </location>
</feature>
<feature type="region of interest" description="Disordered" evidence="1">
    <location>
        <begin position="48"/>
        <end position="92"/>
    </location>
</feature>
<keyword evidence="3" id="KW-1185">Reference proteome</keyword>
<gene>
    <name evidence="2" type="ORF">VFH_III040080</name>
</gene>
<evidence type="ECO:0000256" key="1">
    <source>
        <dbReference type="SAM" id="MobiDB-lite"/>
    </source>
</evidence>
<evidence type="ECO:0000313" key="2">
    <source>
        <dbReference type="EMBL" id="CAI8602437.1"/>
    </source>
</evidence>